<gene>
    <name evidence="1" type="ORF">LTR37_014745</name>
</gene>
<protein>
    <submittedName>
        <fullName evidence="1">Uncharacterized protein</fullName>
    </submittedName>
</protein>
<accession>A0ACC3MTI0</accession>
<sequence length="783" mass="82929">MLELTACSVKRSAFEARIAAAPQTTKKLKNLAGVGNVSAHGAALSRFGNDISTATEPSDAPSRLAESRRKLAIPSVSSMQRSLSAVTNAESDIDTKLAHARRVMHNHFCSYPSATGVYLELQEAKETVLKVEEVNVGVRKALDESAERVSKLKLALDDNKQNEIEVSVHKALEASAEGETKLNMELEDSKRKAEEVKALQLETEKEKKEVEDDNEALRAENEELKKRLEESTKEKKTLRADVYEEKSKTESLLKETKNAVKKQRRRRKVSYRRALRQHAMTGSKQATPEHLGDSEANAGTEGRHDGSVEDGDEQESGQKGPEQEGALANDSTDGEESEGTSSKSDAPFDDDTDPENDQSDDTDGQSSQDDPSSDDRDEASGLNEGSDSSGNDNEEIDDGGPSGEEVTTSSQLIAPGRDVSLAASMSEQPVGGAGFRSFFPPTQMGRYTIVPHTPILFGGSSLQAGGFGSEALPDEQDLSNSQSSGTGYGASENKLAGQAACDTSQGDQSNDQDMKDVDMADAADTSAAIDPERQHRLDRAFDELLASAPSSATSPQDLQSSPRLDGRRSSSHRGPSSFGNYAPPTGPRAHRNAGSAPQSAGSAFSRNEQQNMARNLRSRGAQGGKPGAGKMAPPTGPRADKRSASGKQPTPLGGPQEQHRGSGQNSYRHDMPGGPAGPANTQQPPSGPSAGPAGRSLRFNGNGSISKTVGDSRRGASRPQSQHLPPPPRNDDGGIKIRGAAQSSGGTAASGAASDPYAQAREDHAARRLAAENGRRNGHAGPR</sequence>
<dbReference type="Proteomes" id="UP001281147">
    <property type="component" value="Unassembled WGS sequence"/>
</dbReference>
<proteinExistence type="predicted"/>
<comment type="caution">
    <text evidence="1">The sequence shown here is derived from an EMBL/GenBank/DDBJ whole genome shotgun (WGS) entry which is preliminary data.</text>
</comment>
<evidence type="ECO:0000313" key="2">
    <source>
        <dbReference type="Proteomes" id="UP001281147"/>
    </source>
</evidence>
<name>A0ACC3MTI0_9PEZI</name>
<reference evidence="1" key="1">
    <citation type="submission" date="2023-07" db="EMBL/GenBank/DDBJ databases">
        <title>Black Yeasts Isolated from many extreme environments.</title>
        <authorList>
            <person name="Coleine C."/>
            <person name="Stajich J.E."/>
            <person name="Selbmann L."/>
        </authorList>
    </citation>
    <scope>NUCLEOTIDE SEQUENCE</scope>
    <source>
        <strain evidence="1">CCFEE 5714</strain>
    </source>
</reference>
<keyword evidence="2" id="KW-1185">Reference proteome</keyword>
<evidence type="ECO:0000313" key="1">
    <source>
        <dbReference type="EMBL" id="KAK3703015.1"/>
    </source>
</evidence>
<dbReference type="EMBL" id="JAUTXU010000157">
    <property type="protein sequence ID" value="KAK3703015.1"/>
    <property type="molecule type" value="Genomic_DNA"/>
</dbReference>
<organism evidence="1 2">
    <name type="scientific">Vermiconidia calcicola</name>
    <dbReference type="NCBI Taxonomy" id="1690605"/>
    <lineage>
        <taxon>Eukaryota</taxon>
        <taxon>Fungi</taxon>
        <taxon>Dikarya</taxon>
        <taxon>Ascomycota</taxon>
        <taxon>Pezizomycotina</taxon>
        <taxon>Dothideomycetes</taxon>
        <taxon>Dothideomycetidae</taxon>
        <taxon>Mycosphaerellales</taxon>
        <taxon>Extremaceae</taxon>
        <taxon>Vermiconidia</taxon>
    </lineage>
</organism>